<dbReference type="InterPro" id="IPR016024">
    <property type="entry name" value="ARM-type_fold"/>
</dbReference>
<dbReference type="Pfam" id="PF08713">
    <property type="entry name" value="DNA_alkylation"/>
    <property type="match status" value="1"/>
</dbReference>
<dbReference type="Gene3D" id="1.25.10.90">
    <property type="match status" value="1"/>
</dbReference>
<evidence type="ECO:0000313" key="2">
    <source>
        <dbReference type="Proteomes" id="UP000027982"/>
    </source>
</evidence>
<accession>A0A068NJJ4</accession>
<sequence length="196" mass="21926">MSDLDSIRERLRAAGTDEGRKAAQKFVPTADRTYGVRVPILNELARELDHADLEMVLDLWNSGMYEERLLAAKLLERFGRKEPDQTWRTVQRLAMDIADWATGDTLATEAVRPILKALGPEVAEAASRYVESDGEWTRRFGLVLLTHFVKDPGQQARIEAALASASVDRRTYVKKAAEWLRRDVAKSNSIAADTAG</sequence>
<dbReference type="PANTHER" id="PTHR34070">
    <property type="entry name" value="ARMADILLO-TYPE FOLD"/>
    <property type="match status" value="1"/>
</dbReference>
<dbReference type="SUPFAM" id="SSF48371">
    <property type="entry name" value="ARM repeat"/>
    <property type="match status" value="1"/>
</dbReference>
<dbReference type="HOGENOM" id="CLU_1388417_0_0_0"/>
<dbReference type="RefSeq" id="WP_025227659.1">
    <property type="nucleotide sequence ID" value="NZ_CP007139.1"/>
</dbReference>
<dbReference type="eggNOG" id="COG4912">
    <property type="taxonomic scope" value="Bacteria"/>
</dbReference>
<dbReference type="OrthoDB" id="9784740at2"/>
<evidence type="ECO:0000313" key="1">
    <source>
        <dbReference type="EMBL" id="AIE83671.1"/>
    </source>
</evidence>
<keyword evidence="2" id="KW-1185">Reference proteome</keyword>
<dbReference type="Proteomes" id="UP000027982">
    <property type="component" value="Chromosome"/>
</dbReference>
<protein>
    <submittedName>
        <fullName evidence="1">Putative DNA alkylation repair enzyme family</fullName>
    </submittedName>
</protein>
<proteinExistence type="predicted"/>
<dbReference type="STRING" id="661478.OP10G_0303"/>
<name>A0A068NJJ4_FIMGI</name>
<dbReference type="CDD" id="cd06561">
    <property type="entry name" value="AlkD_like"/>
    <property type="match status" value="1"/>
</dbReference>
<organism evidence="1 2">
    <name type="scientific">Fimbriimonas ginsengisoli Gsoil 348</name>
    <dbReference type="NCBI Taxonomy" id="661478"/>
    <lineage>
        <taxon>Bacteria</taxon>
        <taxon>Bacillati</taxon>
        <taxon>Armatimonadota</taxon>
        <taxon>Fimbriimonadia</taxon>
        <taxon>Fimbriimonadales</taxon>
        <taxon>Fimbriimonadaceae</taxon>
        <taxon>Fimbriimonas</taxon>
    </lineage>
</organism>
<dbReference type="InterPro" id="IPR014825">
    <property type="entry name" value="DNA_alkylation"/>
</dbReference>
<dbReference type="KEGG" id="fgi:OP10G_0303"/>
<dbReference type="PANTHER" id="PTHR34070:SF1">
    <property type="entry name" value="DNA ALKYLATION REPAIR PROTEIN"/>
    <property type="match status" value="1"/>
</dbReference>
<dbReference type="AlphaFoldDB" id="A0A068NJJ4"/>
<dbReference type="EMBL" id="CP007139">
    <property type="protein sequence ID" value="AIE83671.1"/>
    <property type="molecule type" value="Genomic_DNA"/>
</dbReference>
<reference evidence="1 2" key="1">
    <citation type="journal article" date="2014" name="PLoS ONE">
        <title>The first complete genome sequence of the class fimbriimonadia in the phylum armatimonadetes.</title>
        <authorList>
            <person name="Hu Z.Y."/>
            <person name="Wang Y.Z."/>
            <person name="Im W.T."/>
            <person name="Wang S.Y."/>
            <person name="Zhao G.P."/>
            <person name="Zheng H.J."/>
            <person name="Quan Z.X."/>
        </authorList>
    </citation>
    <scope>NUCLEOTIDE SEQUENCE [LARGE SCALE GENOMIC DNA]</scope>
    <source>
        <strain evidence="1">Gsoil 348</strain>
    </source>
</reference>
<gene>
    <name evidence="1" type="ORF">OP10G_0303</name>
</gene>